<evidence type="ECO:0000256" key="13">
    <source>
        <dbReference type="ARBA" id="ARBA00023002"/>
    </source>
</evidence>
<dbReference type="RefSeq" id="WP_126989238.1">
    <property type="nucleotide sequence ID" value="NZ_JTFC01000007.1"/>
</dbReference>
<evidence type="ECO:0000256" key="9">
    <source>
        <dbReference type="ARBA" id="ARBA00022630"/>
    </source>
</evidence>
<protein>
    <recommendedName>
        <fullName evidence="6">Flavohemoprotein</fullName>
        <ecNumber evidence="5">1.14.12.17</ecNumber>
    </recommendedName>
    <alternativeName>
        <fullName evidence="17">Flavohemoglobin</fullName>
    </alternativeName>
    <alternativeName>
        <fullName evidence="16">Hemoglobin-like protein</fullName>
    </alternativeName>
    <alternativeName>
        <fullName evidence="18">Nitric oxide dioxygenase</fullName>
    </alternativeName>
</protein>
<evidence type="ECO:0000256" key="15">
    <source>
        <dbReference type="ARBA" id="ARBA00023027"/>
    </source>
</evidence>
<keyword evidence="25" id="KW-1185">Reference proteome</keyword>
<dbReference type="AlphaFoldDB" id="A0A433RY16"/>
<keyword evidence="14" id="KW-0408">Iron</keyword>
<evidence type="ECO:0000259" key="22">
    <source>
        <dbReference type="PROSITE" id="PS01033"/>
    </source>
</evidence>
<dbReference type="GO" id="GO:0020037">
    <property type="term" value="F:heme binding"/>
    <property type="evidence" value="ECO:0007669"/>
    <property type="project" value="InterPro"/>
</dbReference>
<dbReference type="GO" id="GO:0071500">
    <property type="term" value="P:cellular response to nitrosative stress"/>
    <property type="evidence" value="ECO:0007669"/>
    <property type="project" value="TreeGrafter"/>
</dbReference>
<dbReference type="EC" id="1.14.12.17" evidence="5"/>
<keyword evidence="13" id="KW-0560">Oxidoreductase</keyword>
<dbReference type="GO" id="GO:0046210">
    <property type="term" value="P:nitric oxide catabolic process"/>
    <property type="evidence" value="ECO:0007669"/>
    <property type="project" value="TreeGrafter"/>
</dbReference>
<gene>
    <name evidence="24" type="ORF">QI30_01775</name>
</gene>
<keyword evidence="11" id="KW-0274">FAD</keyword>
<evidence type="ECO:0000256" key="17">
    <source>
        <dbReference type="ARBA" id="ARBA00030929"/>
    </source>
</evidence>
<evidence type="ECO:0000313" key="24">
    <source>
        <dbReference type="EMBL" id="RUS58171.1"/>
    </source>
</evidence>
<dbReference type="GO" id="GO:0046872">
    <property type="term" value="F:metal ion binding"/>
    <property type="evidence" value="ECO:0007669"/>
    <property type="project" value="UniProtKB-KW"/>
</dbReference>
<evidence type="ECO:0000256" key="10">
    <source>
        <dbReference type="ARBA" id="ARBA00022723"/>
    </source>
</evidence>
<dbReference type="InterPro" id="IPR012292">
    <property type="entry name" value="Globin/Proto"/>
</dbReference>
<comment type="catalytic activity">
    <reaction evidence="19">
        <text>2 nitric oxide + NADH + 2 O2 = 2 nitrate + NAD(+) + H(+)</text>
        <dbReference type="Rhea" id="RHEA:19469"/>
        <dbReference type="ChEBI" id="CHEBI:15378"/>
        <dbReference type="ChEBI" id="CHEBI:15379"/>
        <dbReference type="ChEBI" id="CHEBI:16480"/>
        <dbReference type="ChEBI" id="CHEBI:17632"/>
        <dbReference type="ChEBI" id="CHEBI:57540"/>
        <dbReference type="ChEBI" id="CHEBI:57945"/>
        <dbReference type="EC" id="1.14.12.17"/>
    </reaction>
</comment>
<dbReference type="PANTHER" id="PTHR43396:SF3">
    <property type="entry name" value="FLAVOHEMOPROTEIN"/>
    <property type="match status" value="1"/>
</dbReference>
<evidence type="ECO:0000256" key="19">
    <source>
        <dbReference type="ARBA" id="ARBA00048649"/>
    </source>
</evidence>
<dbReference type="Pfam" id="PF00175">
    <property type="entry name" value="NAD_binding_1"/>
    <property type="match status" value="1"/>
</dbReference>
<dbReference type="Proteomes" id="UP000288623">
    <property type="component" value="Unassembled WGS sequence"/>
</dbReference>
<keyword evidence="12" id="KW-0521">NADP</keyword>
<dbReference type="GO" id="GO:0019825">
    <property type="term" value="F:oxygen binding"/>
    <property type="evidence" value="ECO:0007669"/>
    <property type="project" value="InterPro"/>
</dbReference>
<dbReference type="GO" id="GO:0008941">
    <property type="term" value="F:nitric oxide dioxygenase NAD(P)H activity"/>
    <property type="evidence" value="ECO:0007669"/>
    <property type="project" value="UniProtKB-EC"/>
</dbReference>
<dbReference type="SUPFAM" id="SSF52343">
    <property type="entry name" value="Ferredoxin reductase-like, C-terminal NADP-linked domain"/>
    <property type="match status" value="1"/>
</dbReference>
<evidence type="ECO:0000256" key="18">
    <source>
        <dbReference type="ARBA" id="ARBA00033187"/>
    </source>
</evidence>
<dbReference type="FunFam" id="1.10.490.10:FF:000003">
    <property type="entry name" value="Flavohemoprotein"/>
    <property type="match status" value="1"/>
</dbReference>
<evidence type="ECO:0000256" key="8">
    <source>
        <dbReference type="ARBA" id="ARBA00022621"/>
    </source>
</evidence>
<dbReference type="GO" id="GO:0071949">
    <property type="term" value="F:FAD binding"/>
    <property type="evidence" value="ECO:0007669"/>
    <property type="project" value="TreeGrafter"/>
</dbReference>
<evidence type="ECO:0000256" key="20">
    <source>
        <dbReference type="ARBA" id="ARBA00049433"/>
    </source>
</evidence>
<comment type="cofactor">
    <cofactor evidence="2">
        <name>FAD</name>
        <dbReference type="ChEBI" id="CHEBI:57692"/>
    </cofactor>
</comment>
<dbReference type="PRINTS" id="PR01907">
    <property type="entry name" value="WORMGLOBIN"/>
</dbReference>
<keyword evidence="8 21" id="KW-0561">Oxygen transport</keyword>
<sequence length="388" mass="42242">MLSQQTMNVIKSTAPVLEVHGVTITKTFYKNLFEAHPELLNIFNHTNQSKGRQQTALANTVYAAAVNIENLEAILPVVHQIGQKHRSLGILPEHYPIVGQFLLAAIKEVLGDAATDEILGAWGEAYGVIADAFIQTEEVLYQEAEQKDGGYRGFKPFKVTKKVVENELITSFYLVPADGAALPEYLPGQYISVQVNIPGHPYTHNRQYSLSQAYNGQEYRISVKAEKQATPAGVVSNYLHANLNVGDELMVSVPAGDFVYNTAKGTPVTFLAAGVGATPLVAMYQAAVKENDAKVKFIHSASHIPLHPFERELLGIAFPSKNATYVPVTTAASGHIDQDFLAAQVDLTGEVYLCGPVGFMEAMIQHLTALGMSKENIHFEFFGPATAL</sequence>
<dbReference type="Pfam" id="PF00970">
    <property type="entry name" value="FAD_binding_6"/>
    <property type="match status" value="1"/>
</dbReference>
<dbReference type="CDD" id="cd14777">
    <property type="entry name" value="Yhb1-globin-like"/>
    <property type="match status" value="1"/>
</dbReference>
<evidence type="ECO:0000256" key="4">
    <source>
        <dbReference type="ARBA" id="ARBA00008414"/>
    </source>
</evidence>
<dbReference type="SUPFAM" id="SSF63380">
    <property type="entry name" value="Riboflavin synthase domain-like"/>
    <property type="match status" value="1"/>
</dbReference>
<name>A0A433RY16_9BACL</name>
<dbReference type="PROSITE" id="PS51384">
    <property type="entry name" value="FAD_FR"/>
    <property type="match status" value="1"/>
</dbReference>
<dbReference type="InterPro" id="IPR039261">
    <property type="entry name" value="FNR_nucleotide-bd"/>
</dbReference>
<proteinExistence type="inferred from homology"/>
<keyword evidence="10" id="KW-0479">Metal-binding</keyword>
<evidence type="ECO:0000256" key="7">
    <source>
        <dbReference type="ARBA" id="ARBA00022617"/>
    </source>
</evidence>
<comment type="caution">
    <text evidence="24">The sequence shown here is derived from an EMBL/GenBank/DDBJ whole genome shotgun (WGS) entry which is preliminary data.</text>
</comment>
<dbReference type="InterPro" id="IPR008333">
    <property type="entry name" value="Cbr1-like_FAD-bd_dom"/>
</dbReference>
<accession>A0A433RY16</accession>
<dbReference type="SMR" id="A0A433RY16"/>
<reference evidence="24 25" key="1">
    <citation type="submission" date="2014-11" db="EMBL/GenBank/DDBJ databases">
        <title>Genome sequence and analysis of novel Kurthia sp.</title>
        <authorList>
            <person name="Lawson J.N."/>
            <person name="Gonzalez J.E."/>
            <person name="Rinauldi L."/>
            <person name="Xuan Z."/>
            <person name="Firman A."/>
            <person name="Shaddox L."/>
            <person name="Trudeau A."/>
            <person name="Shah S."/>
            <person name="Reiman D."/>
        </authorList>
    </citation>
    <scope>NUCLEOTIDE SEQUENCE [LARGE SCALE GENOMIC DNA]</scope>
    <source>
        <strain evidence="24 25">3B1D</strain>
    </source>
</reference>
<evidence type="ECO:0000313" key="25">
    <source>
        <dbReference type="Proteomes" id="UP000288623"/>
    </source>
</evidence>
<dbReference type="Gene3D" id="2.40.30.10">
    <property type="entry name" value="Translation factors"/>
    <property type="match status" value="1"/>
</dbReference>
<dbReference type="OrthoDB" id="9801223at2"/>
<comment type="cofactor">
    <cofactor evidence="1">
        <name>heme b</name>
        <dbReference type="ChEBI" id="CHEBI:60344"/>
    </cofactor>
</comment>
<dbReference type="EMBL" id="JTFC01000007">
    <property type="protein sequence ID" value="RUS58171.1"/>
    <property type="molecule type" value="Genomic_DNA"/>
</dbReference>
<keyword evidence="21" id="KW-0813">Transport</keyword>
<dbReference type="InterPro" id="IPR017938">
    <property type="entry name" value="Riboflavin_synthase-like_b-brl"/>
</dbReference>
<evidence type="ECO:0000256" key="2">
    <source>
        <dbReference type="ARBA" id="ARBA00001974"/>
    </source>
</evidence>
<evidence type="ECO:0000256" key="12">
    <source>
        <dbReference type="ARBA" id="ARBA00022857"/>
    </source>
</evidence>
<dbReference type="PROSITE" id="PS01033">
    <property type="entry name" value="GLOBIN"/>
    <property type="match status" value="1"/>
</dbReference>
<dbReference type="FunFam" id="2.40.30.10:FF:000034">
    <property type="entry name" value="Flavohemoprotein"/>
    <property type="match status" value="1"/>
</dbReference>
<feature type="domain" description="FAD-binding FR-type" evidence="23">
    <location>
        <begin position="152"/>
        <end position="261"/>
    </location>
</feature>
<keyword evidence="9" id="KW-0285">Flavoprotein</keyword>
<comment type="similarity">
    <text evidence="4">Belongs to the globin family. Two-domain flavohemoproteins subfamily.</text>
</comment>
<evidence type="ECO:0000256" key="14">
    <source>
        <dbReference type="ARBA" id="ARBA00023004"/>
    </source>
</evidence>
<evidence type="ECO:0000256" key="1">
    <source>
        <dbReference type="ARBA" id="ARBA00001970"/>
    </source>
</evidence>
<evidence type="ECO:0000256" key="16">
    <source>
        <dbReference type="ARBA" id="ARBA00030024"/>
    </source>
</evidence>
<keyword evidence="15" id="KW-0520">NAD</keyword>
<comment type="similarity">
    <text evidence="3">In the C-terminal section; belongs to the flavoprotein pyridine nucleotide cytochrome reductase family.</text>
</comment>
<evidence type="ECO:0000259" key="23">
    <source>
        <dbReference type="PROSITE" id="PS51384"/>
    </source>
</evidence>
<evidence type="ECO:0000256" key="21">
    <source>
        <dbReference type="RuleBase" id="RU000356"/>
    </source>
</evidence>
<evidence type="ECO:0000256" key="11">
    <source>
        <dbReference type="ARBA" id="ARBA00022827"/>
    </source>
</evidence>
<dbReference type="InterPro" id="IPR009050">
    <property type="entry name" value="Globin-like_sf"/>
</dbReference>
<dbReference type="CDD" id="cd06184">
    <property type="entry name" value="flavohem_like_fad_nad_binding"/>
    <property type="match status" value="1"/>
</dbReference>
<dbReference type="PANTHER" id="PTHR43396">
    <property type="entry name" value="FLAVOHEMOPROTEIN"/>
    <property type="match status" value="1"/>
</dbReference>
<dbReference type="InterPro" id="IPR000971">
    <property type="entry name" value="Globin"/>
</dbReference>
<evidence type="ECO:0000256" key="3">
    <source>
        <dbReference type="ARBA" id="ARBA00006401"/>
    </source>
</evidence>
<dbReference type="InterPro" id="IPR017927">
    <property type="entry name" value="FAD-bd_FR_type"/>
</dbReference>
<organism evidence="24 25">
    <name type="scientific">Candidatus Kurthia intestinigallinarum</name>
    <dbReference type="NCBI Taxonomy" id="1562256"/>
    <lineage>
        <taxon>Bacteria</taxon>
        <taxon>Bacillati</taxon>
        <taxon>Bacillota</taxon>
        <taxon>Bacilli</taxon>
        <taxon>Bacillales</taxon>
        <taxon>Caryophanaceae</taxon>
        <taxon>Kurthia</taxon>
    </lineage>
</organism>
<evidence type="ECO:0000256" key="5">
    <source>
        <dbReference type="ARBA" id="ARBA00012229"/>
    </source>
</evidence>
<dbReference type="NCBIfam" id="NF009805">
    <property type="entry name" value="PRK13289.1"/>
    <property type="match status" value="1"/>
</dbReference>
<dbReference type="SUPFAM" id="SSF46458">
    <property type="entry name" value="Globin-like"/>
    <property type="match status" value="1"/>
</dbReference>
<evidence type="ECO:0000256" key="6">
    <source>
        <dbReference type="ARBA" id="ARBA00014637"/>
    </source>
</evidence>
<comment type="catalytic activity">
    <reaction evidence="20">
        <text>2 nitric oxide + NADPH + 2 O2 = 2 nitrate + NADP(+) + H(+)</text>
        <dbReference type="Rhea" id="RHEA:19465"/>
        <dbReference type="ChEBI" id="CHEBI:15378"/>
        <dbReference type="ChEBI" id="CHEBI:15379"/>
        <dbReference type="ChEBI" id="CHEBI:16480"/>
        <dbReference type="ChEBI" id="CHEBI:17632"/>
        <dbReference type="ChEBI" id="CHEBI:57783"/>
        <dbReference type="ChEBI" id="CHEBI:58349"/>
        <dbReference type="EC" id="1.14.12.17"/>
    </reaction>
</comment>
<dbReference type="Gene3D" id="3.40.50.80">
    <property type="entry name" value="Nucleotide-binding domain of ferredoxin-NADP reductase (FNR) module"/>
    <property type="match status" value="1"/>
</dbReference>
<dbReference type="Pfam" id="PF00042">
    <property type="entry name" value="Globin"/>
    <property type="match status" value="1"/>
</dbReference>
<dbReference type="Gene3D" id="1.10.490.10">
    <property type="entry name" value="Globins"/>
    <property type="match status" value="1"/>
</dbReference>
<feature type="domain" description="Globin" evidence="22">
    <location>
        <begin position="1"/>
        <end position="138"/>
    </location>
</feature>
<keyword evidence="7 21" id="KW-0349">Heme</keyword>
<dbReference type="GO" id="GO:0005344">
    <property type="term" value="F:oxygen carrier activity"/>
    <property type="evidence" value="ECO:0007669"/>
    <property type="project" value="UniProtKB-KW"/>
</dbReference>
<dbReference type="InterPro" id="IPR001433">
    <property type="entry name" value="OxRdtase_FAD/NAD-bd"/>
</dbReference>